<feature type="domain" description="Pyrrolo-quinoline quinone repeat" evidence="1">
    <location>
        <begin position="79"/>
        <end position="234"/>
    </location>
</feature>
<sequence>MPIPTLRERVPRRVFRACARVALAAGLTAAAAGCGSSGSATIADVSTVPDLDLSAVKTLSLGPNESFGVMSTGVYALADDGITRVDIRTGLQLWKIASTGAPPEQGKIQVLDRGHVLLAGWQGTPGLTAYDTTSGKRLWDTQAEQWFESDSATGQFVHFDPRTGEQRWSVDPATLGCATPLPKDLPALFDSDVPSLAEGPGVVVFRCAAPDSRTIVGGLDRTTGSTVWHRDLPEKGNFLRGPGRMAIVVTEGTVDTVDMADGASLGTRKAASDKEFRALLADGSSLTMDSYVIADDTDMRLQAPDGTVRWSVPLDATKEEMQPLMVSSRNAVFLLMRENSGAKVWLVAYDTKSGKRTVVIGPGATAAGEKPSLTMNLDISRTRLYPAPWGLLVTGPDNGYATIPKH</sequence>
<name>A0ABX8CLV4_9NOCA</name>
<dbReference type="Proteomes" id="UP000683310">
    <property type="component" value="Chromosome"/>
</dbReference>
<dbReference type="InterPro" id="IPR015943">
    <property type="entry name" value="WD40/YVTN_repeat-like_dom_sf"/>
</dbReference>
<evidence type="ECO:0000259" key="1">
    <source>
        <dbReference type="Pfam" id="PF13360"/>
    </source>
</evidence>
<dbReference type="Gene3D" id="2.130.10.10">
    <property type="entry name" value="YVTN repeat-like/Quinoprotein amine dehydrogenase"/>
    <property type="match status" value="2"/>
</dbReference>
<dbReference type="PROSITE" id="PS51257">
    <property type="entry name" value="PROKAR_LIPOPROTEIN"/>
    <property type="match status" value="1"/>
</dbReference>
<reference evidence="2 3" key="1">
    <citation type="submission" date="2021-04" db="EMBL/GenBank/DDBJ databases">
        <title>Nocardia tengchongensis.</title>
        <authorList>
            <person name="Zhuang k."/>
            <person name="Ran Y."/>
            <person name="Li W."/>
        </authorList>
    </citation>
    <scope>NUCLEOTIDE SEQUENCE [LARGE SCALE GENOMIC DNA]</scope>
    <source>
        <strain evidence="2 3">CFH S0057</strain>
    </source>
</reference>
<evidence type="ECO:0000313" key="2">
    <source>
        <dbReference type="EMBL" id="QVI20944.1"/>
    </source>
</evidence>
<evidence type="ECO:0000313" key="3">
    <source>
        <dbReference type="Proteomes" id="UP000683310"/>
    </source>
</evidence>
<dbReference type="EMBL" id="CP074371">
    <property type="protein sequence ID" value="QVI20944.1"/>
    <property type="molecule type" value="Genomic_DNA"/>
</dbReference>
<dbReference type="InterPro" id="IPR011047">
    <property type="entry name" value="Quinoprotein_ADH-like_sf"/>
</dbReference>
<organism evidence="2 3">
    <name type="scientific">Nocardia tengchongensis</name>
    <dbReference type="NCBI Taxonomy" id="2055889"/>
    <lineage>
        <taxon>Bacteria</taxon>
        <taxon>Bacillati</taxon>
        <taxon>Actinomycetota</taxon>
        <taxon>Actinomycetes</taxon>
        <taxon>Mycobacteriales</taxon>
        <taxon>Nocardiaceae</taxon>
        <taxon>Nocardia</taxon>
    </lineage>
</organism>
<dbReference type="InterPro" id="IPR002372">
    <property type="entry name" value="PQQ_rpt_dom"/>
</dbReference>
<protein>
    <submittedName>
        <fullName evidence="2">PQQ-binding-like beta-propeller repeat protein</fullName>
    </submittedName>
</protein>
<dbReference type="PANTHER" id="PTHR34512:SF30">
    <property type="entry name" value="OUTER MEMBRANE PROTEIN ASSEMBLY FACTOR BAMB"/>
    <property type="match status" value="1"/>
</dbReference>
<keyword evidence="3" id="KW-1185">Reference proteome</keyword>
<gene>
    <name evidence="2" type="ORF">KHQ06_33530</name>
</gene>
<proteinExistence type="predicted"/>
<accession>A0ABX8CLV4</accession>
<dbReference type="SUPFAM" id="SSF50998">
    <property type="entry name" value="Quinoprotein alcohol dehydrogenase-like"/>
    <property type="match status" value="1"/>
</dbReference>
<dbReference type="PANTHER" id="PTHR34512">
    <property type="entry name" value="CELL SURFACE PROTEIN"/>
    <property type="match status" value="1"/>
</dbReference>
<dbReference type="Pfam" id="PF13360">
    <property type="entry name" value="PQQ_2"/>
    <property type="match status" value="1"/>
</dbReference>